<protein>
    <submittedName>
        <fullName evidence="3">Transposase</fullName>
    </submittedName>
</protein>
<dbReference type="EMBL" id="MAXA01000052">
    <property type="protein sequence ID" value="OHV41481.1"/>
    <property type="molecule type" value="Genomic_DNA"/>
</dbReference>
<dbReference type="GO" id="GO:0015074">
    <property type="term" value="P:DNA integration"/>
    <property type="evidence" value="ECO:0007669"/>
    <property type="project" value="InterPro"/>
</dbReference>
<feature type="region of interest" description="Disordered" evidence="1">
    <location>
        <begin position="52"/>
        <end position="84"/>
    </location>
</feature>
<dbReference type="InterPro" id="IPR036397">
    <property type="entry name" value="RNaseH_sf"/>
</dbReference>
<dbReference type="SUPFAM" id="SSF53098">
    <property type="entry name" value="Ribonuclease H-like"/>
    <property type="match status" value="1"/>
</dbReference>
<dbReference type="GO" id="GO:0003676">
    <property type="term" value="F:nucleic acid binding"/>
    <property type="evidence" value="ECO:0007669"/>
    <property type="project" value="InterPro"/>
</dbReference>
<evidence type="ECO:0000313" key="4">
    <source>
        <dbReference type="Proteomes" id="UP000179769"/>
    </source>
</evidence>
<reference evidence="4" key="1">
    <citation type="submission" date="2016-07" db="EMBL/GenBank/DDBJ databases">
        <title>Frankia sp. NRRL B-16219 Genome sequencing.</title>
        <authorList>
            <person name="Ghodhbane-Gtari F."/>
            <person name="Swanson E."/>
            <person name="Gueddou A."/>
            <person name="Louati M."/>
            <person name="Nouioui I."/>
            <person name="Hezbri K."/>
            <person name="Abebe-Akele F."/>
            <person name="Simpson S."/>
            <person name="Morris K."/>
            <person name="Thomas K."/>
            <person name="Gtari M."/>
            <person name="Tisa L.S."/>
        </authorList>
    </citation>
    <scope>NUCLEOTIDE SEQUENCE [LARGE SCALE GENOMIC DNA]</scope>
    <source>
        <strain evidence="4">NRRL B-16219</strain>
    </source>
</reference>
<dbReference type="Proteomes" id="UP000179769">
    <property type="component" value="Unassembled WGS sequence"/>
</dbReference>
<dbReference type="Gene3D" id="3.30.420.10">
    <property type="entry name" value="Ribonuclease H-like superfamily/Ribonuclease H"/>
    <property type="match status" value="1"/>
</dbReference>
<dbReference type="InterPro" id="IPR012337">
    <property type="entry name" value="RNaseH-like_sf"/>
</dbReference>
<organism evidence="3 4">
    <name type="scientific">Parafrankia soli</name>
    <dbReference type="NCBI Taxonomy" id="2599596"/>
    <lineage>
        <taxon>Bacteria</taxon>
        <taxon>Bacillati</taxon>
        <taxon>Actinomycetota</taxon>
        <taxon>Actinomycetes</taxon>
        <taxon>Frankiales</taxon>
        <taxon>Frankiaceae</taxon>
        <taxon>Parafrankia</taxon>
    </lineage>
</organism>
<dbReference type="AlphaFoldDB" id="A0A1S1R6V7"/>
<dbReference type="Pfam" id="PF13683">
    <property type="entry name" value="rve_3"/>
    <property type="match status" value="1"/>
</dbReference>
<feature type="domain" description="Integrase catalytic" evidence="2">
    <location>
        <begin position="3"/>
        <end position="63"/>
    </location>
</feature>
<evidence type="ECO:0000259" key="2">
    <source>
        <dbReference type="Pfam" id="PF13683"/>
    </source>
</evidence>
<gene>
    <name evidence="3" type="ORF">BBK14_32130</name>
</gene>
<evidence type="ECO:0000313" key="3">
    <source>
        <dbReference type="EMBL" id="OHV41481.1"/>
    </source>
</evidence>
<evidence type="ECO:0000256" key="1">
    <source>
        <dbReference type="SAM" id="MobiDB-lite"/>
    </source>
</evidence>
<dbReference type="InterPro" id="IPR001584">
    <property type="entry name" value="Integrase_cat-core"/>
</dbReference>
<proteinExistence type="predicted"/>
<keyword evidence="4" id="KW-1185">Reference proteome</keyword>
<sequence length="95" mass="10596">MVRTPTRTPVANAFAERRVGTVRRECLDHLLILGEQHATAVLTAYIDHYNQHRPHRSLQQQAPLSTGTSPPPEPGTSAVRHDRLGGLIHEYRQAA</sequence>
<accession>A0A1S1R6V7</accession>
<comment type="caution">
    <text evidence="3">The sequence shown here is derived from an EMBL/GenBank/DDBJ whole genome shotgun (WGS) entry which is preliminary data.</text>
</comment>
<name>A0A1S1R6V7_9ACTN</name>